<dbReference type="Gene3D" id="3.40.50.1820">
    <property type="entry name" value="alpha/beta hydrolase"/>
    <property type="match status" value="1"/>
</dbReference>
<proteinExistence type="predicted"/>
<gene>
    <name evidence="1" type="ORF">F7Q99_03360</name>
</gene>
<dbReference type="AlphaFoldDB" id="A0A6N7KP02"/>
<name>A0A6N7KP02_9ACTN</name>
<dbReference type="EMBL" id="WBOF01000001">
    <property type="protein sequence ID" value="MQS11353.1"/>
    <property type="molecule type" value="Genomic_DNA"/>
</dbReference>
<dbReference type="Proteomes" id="UP000450000">
    <property type="component" value="Unassembled WGS sequence"/>
</dbReference>
<dbReference type="OrthoDB" id="3366509at2"/>
<reference evidence="1 2" key="1">
    <citation type="submission" date="2019-09" db="EMBL/GenBank/DDBJ databases">
        <title>Genome Sequences of Streptomyces kaniharaensis ATCC 21070.</title>
        <authorList>
            <person name="Zhu W."/>
            <person name="De Crecy-Lagard V."/>
            <person name="Richards N.G."/>
        </authorList>
    </citation>
    <scope>NUCLEOTIDE SEQUENCE [LARGE SCALE GENOMIC DNA]</scope>
    <source>
        <strain evidence="1 2">SF-557</strain>
    </source>
</reference>
<sequence length="229" mass="24236">MFRAQRGRTAQLTQRQGEGEVRGVALLLPGGFVRGRGGPVKVAELGLRDLATELTERGHTHGIAVHLLRYRHSGWNGPDADTAVDTRWALDELARRYGPVPVVLVGNSLGGRAAFWCAGHPNVTGVAGIAPWLPSGDPVEQLAGRRVLIVHGTGDHSAAGATQSLEYALRARTVVPDLARYEVPGGSHYLVRQAADISALTTAFTLATLGAEPSAFAEGTVCTRLPSRV</sequence>
<keyword evidence="1" id="KW-0378">Hydrolase</keyword>
<protein>
    <submittedName>
        <fullName evidence="1">Alpha/beta hydrolase</fullName>
    </submittedName>
</protein>
<evidence type="ECO:0000313" key="2">
    <source>
        <dbReference type="Proteomes" id="UP000450000"/>
    </source>
</evidence>
<organism evidence="1 2">
    <name type="scientific">Streptomyces kaniharaensis</name>
    <dbReference type="NCBI Taxonomy" id="212423"/>
    <lineage>
        <taxon>Bacteria</taxon>
        <taxon>Bacillati</taxon>
        <taxon>Actinomycetota</taxon>
        <taxon>Actinomycetes</taxon>
        <taxon>Kitasatosporales</taxon>
        <taxon>Streptomycetaceae</taxon>
        <taxon>Streptomyces</taxon>
    </lineage>
</organism>
<evidence type="ECO:0000313" key="1">
    <source>
        <dbReference type="EMBL" id="MQS11353.1"/>
    </source>
</evidence>
<keyword evidence="2" id="KW-1185">Reference proteome</keyword>
<dbReference type="RefSeq" id="WP_153460007.1">
    <property type="nucleotide sequence ID" value="NZ_WBOF01000001.1"/>
</dbReference>
<comment type="caution">
    <text evidence="1">The sequence shown here is derived from an EMBL/GenBank/DDBJ whole genome shotgun (WGS) entry which is preliminary data.</text>
</comment>
<accession>A0A6N7KP02</accession>
<dbReference type="GO" id="GO:0016787">
    <property type="term" value="F:hydrolase activity"/>
    <property type="evidence" value="ECO:0007669"/>
    <property type="project" value="UniProtKB-KW"/>
</dbReference>
<dbReference type="SUPFAM" id="SSF53474">
    <property type="entry name" value="alpha/beta-Hydrolases"/>
    <property type="match status" value="1"/>
</dbReference>
<dbReference type="InterPro" id="IPR029058">
    <property type="entry name" value="AB_hydrolase_fold"/>
</dbReference>